<keyword evidence="4" id="KW-0813">Transport</keyword>
<proteinExistence type="inferred from homology"/>
<dbReference type="InterPro" id="IPR024261">
    <property type="entry name" value="RNA-bd_She2"/>
</dbReference>
<dbReference type="Gene3D" id="1.20.200.20">
    <property type="entry name" value="She2 domain"/>
    <property type="match status" value="1"/>
</dbReference>
<evidence type="ECO:0000256" key="8">
    <source>
        <dbReference type="ARBA" id="ARBA00023242"/>
    </source>
</evidence>
<comment type="caution">
    <text evidence="10">The sequence shown here is derived from an EMBL/GenBank/DDBJ whole genome shotgun (WGS) entry which is preliminary data.</text>
</comment>
<evidence type="ECO:0000256" key="6">
    <source>
        <dbReference type="ARBA" id="ARBA00022816"/>
    </source>
</evidence>
<evidence type="ECO:0000313" key="10">
    <source>
        <dbReference type="EMBL" id="GMM53639.1"/>
    </source>
</evidence>
<keyword evidence="5" id="KW-0963">Cytoplasm</keyword>
<evidence type="ECO:0000256" key="5">
    <source>
        <dbReference type="ARBA" id="ARBA00022490"/>
    </source>
</evidence>
<dbReference type="Pfam" id="PF11435">
    <property type="entry name" value="She2p"/>
    <property type="match status" value="1"/>
</dbReference>
<dbReference type="SUPFAM" id="SSF116942">
    <property type="entry name" value="RNA-binding protein She2p"/>
    <property type="match status" value="1"/>
</dbReference>
<dbReference type="GO" id="GO:0051028">
    <property type="term" value="P:mRNA transport"/>
    <property type="evidence" value="ECO:0007669"/>
    <property type="project" value="UniProtKB-KW"/>
</dbReference>
<evidence type="ECO:0000256" key="4">
    <source>
        <dbReference type="ARBA" id="ARBA00022448"/>
    </source>
</evidence>
<name>A0AAV5RQ04_MAUHU</name>
<reference evidence="10 11" key="1">
    <citation type="journal article" date="2023" name="Elife">
        <title>Identification of key yeast species and microbe-microbe interactions impacting larval growth of Drosophila in the wild.</title>
        <authorList>
            <person name="Mure A."/>
            <person name="Sugiura Y."/>
            <person name="Maeda R."/>
            <person name="Honda K."/>
            <person name="Sakurai N."/>
            <person name="Takahashi Y."/>
            <person name="Watada M."/>
            <person name="Katoh T."/>
            <person name="Gotoh A."/>
            <person name="Gotoh Y."/>
            <person name="Taniguchi I."/>
            <person name="Nakamura K."/>
            <person name="Hayashi T."/>
            <person name="Katayama T."/>
            <person name="Uemura T."/>
            <person name="Hattori Y."/>
        </authorList>
    </citation>
    <scope>NUCLEOTIDE SEQUENCE [LARGE SCALE GENOMIC DNA]</scope>
    <source>
        <strain evidence="10 11">KH-74</strain>
    </source>
</reference>
<dbReference type="Proteomes" id="UP001377567">
    <property type="component" value="Unassembled WGS sequence"/>
</dbReference>
<dbReference type="GO" id="GO:0005634">
    <property type="term" value="C:nucleus"/>
    <property type="evidence" value="ECO:0007669"/>
    <property type="project" value="UniProtKB-SubCell"/>
</dbReference>
<keyword evidence="7" id="KW-0694">RNA-binding</keyword>
<sequence>MSNGLADSSWSNKDLQVTDQIVGSLGEILKCFSEYLSNHIHILNKFISHMRRVSTLRFERTTLIKYVKKLRFFNDVLIEYDLNKMKAYNNSNNSLCEAIKPVAMYLEKILEVLDLMNFYLTQSLQKEIISKTLNEDLTLTESSIMAIDDTYNHFVKYTQWMVESLGNTSDLLKLEVIKFALKCAEEDGTNLEETDNIFLQQVIEVEDEQEYGELTLQWAQILQGKLEVLKVEYSKLADKWHEKFGKAKN</sequence>
<gene>
    <name evidence="10" type="ORF">DAKH74_002550</name>
</gene>
<evidence type="ECO:0000259" key="9">
    <source>
        <dbReference type="Pfam" id="PF11435"/>
    </source>
</evidence>
<accession>A0AAV5RQ04</accession>
<dbReference type="GO" id="GO:0003723">
    <property type="term" value="F:RNA binding"/>
    <property type="evidence" value="ECO:0007669"/>
    <property type="project" value="UniProtKB-KW"/>
</dbReference>
<evidence type="ECO:0000256" key="1">
    <source>
        <dbReference type="ARBA" id="ARBA00004123"/>
    </source>
</evidence>
<dbReference type="AlphaFoldDB" id="A0AAV5RQ04"/>
<comment type="subcellular location">
    <subcellularLocation>
        <location evidence="2">Cytoplasm</location>
    </subcellularLocation>
    <subcellularLocation>
        <location evidence="1">Nucleus</location>
    </subcellularLocation>
</comment>
<feature type="domain" description="RNA binding protein She2" evidence="9">
    <location>
        <begin position="27"/>
        <end position="225"/>
    </location>
</feature>
<keyword evidence="8" id="KW-0539">Nucleus</keyword>
<keyword evidence="11" id="KW-1185">Reference proteome</keyword>
<evidence type="ECO:0000313" key="11">
    <source>
        <dbReference type="Proteomes" id="UP001377567"/>
    </source>
</evidence>
<evidence type="ECO:0000256" key="7">
    <source>
        <dbReference type="ARBA" id="ARBA00022884"/>
    </source>
</evidence>
<dbReference type="EMBL" id="BTGD01000001">
    <property type="protein sequence ID" value="GMM53639.1"/>
    <property type="molecule type" value="Genomic_DNA"/>
</dbReference>
<comment type="similarity">
    <text evidence="3">Belongs to the SHE2 family.</text>
</comment>
<keyword evidence="6" id="KW-0509">mRNA transport</keyword>
<evidence type="ECO:0000256" key="3">
    <source>
        <dbReference type="ARBA" id="ARBA00005611"/>
    </source>
</evidence>
<dbReference type="InterPro" id="IPR036827">
    <property type="entry name" value="She2_dom_sf"/>
</dbReference>
<organism evidence="10 11">
    <name type="scientific">Maudiozyma humilis</name>
    <name type="common">Sour dough yeast</name>
    <name type="synonym">Kazachstania humilis</name>
    <dbReference type="NCBI Taxonomy" id="51915"/>
    <lineage>
        <taxon>Eukaryota</taxon>
        <taxon>Fungi</taxon>
        <taxon>Dikarya</taxon>
        <taxon>Ascomycota</taxon>
        <taxon>Saccharomycotina</taxon>
        <taxon>Saccharomycetes</taxon>
        <taxon>Saccharomycetales</taxon>
        <taxon>Saccharomycetaceae</taxon>
        <taxon>Maudiozyma</taxon>
    </lineage>
</organism>
<protein>
    <submittedName>
        <fullName evidence="10">She2 protein</fullName>
    </submittedName>
</protein>
<dbReference type="GO" id="GO:0005737">
    <property type="term" value="C:cytoplasm"/>
    <property type="evidence" value="ECO:0007669"/>
    <property type="project" value="UniProtKB-SubCell"/>
</dbReference>
<evidence type="ECO:0000256" key="2">
    <source>
        <dbReference type="ARBA" id="ARBA00004496"/>
    </source>
</evidence>